<dbReference type="RefSeq" id="WP_312897439.1">
    <property type="nucleotide sequence ID" value="NZ_JACHJV010000001.1"/>
</dbReference>
<accession>A0A7W7R6V7</accession>
<keyword evidence="3 5" id="KW-0067">ATP-binding</keyword>
<dbReference type="InterPro" id="IPR035434">
    <property type="entry name" value="GCL_bact_plant"/>
</dbReference>
<evidence type="ECO:0000256" key="5">
    <source>
        <dbReference type="HAMAP-Rule" id="MF_02034"/>
    </source>
</evidence>
<proteinExistence type="inferred from homology"/>
<dbReference type="GO" id="GO:0004357">
    <property type="term" value="F:glutamate-cysteine ligase activity"/>
    <property type="evidence" value="ECO:0007669"/>
    <property type="project" value="UniProtKB-UniRule"/>
</dbReference>
<name>A0A7W7R6V7_KITKI</name>
<evidence type="ECO:0000256" key="7">
    <source>
        <dbReference type="SAM" id="MobiDB-lite"/>
    </source>
</evidence>
<protein>
    <recommendedName>
        <fullName evidence="5">Glutamate--cysteine ligase EgtA</fullName>
        <ecNumber evidence="5">6.3.2.2</ecNumber>
    </recommendedName>
    <alternativeName>
        <fullName evidence="5">Gamma-glutamylcysteine synthase</fullName>
        <shortName evidence="5">GCS</shortName>
        <shortName evidence="5">Gamma-ECS</shortName>
    </alternativeName>
</protein>
<feature type="region of interest" description="Disordered" evidence="7">
    <location>
        <begin position="241"/>
        <end position="269"/>
    </location>
</feature>
<dbReference type="UniPathway" id="UPA01014"/>
<comment type="catalytic activity">
    <reaction evidence="4 5 6">
        <text>L-cysteine + L-glutamate + ATP = gamma-L-glutamyl-L-cysteine + ADP + phosphate + H(+)</text>
        <dbReference type="Rhea" id="RHEA:13285"/>
        <dbReference type="ChEBI" id="CHEBI:15378"/>
        <dbReference type="ChEBI" id="CHEBI:29985"/>
        <dbReference type="ChEBI" id="CHEBI:30616"/>
        <dbReference type="ChEBI" id="CHEBI:35235"/>
        <dbReference type="ChEBI" id="CHEBI:43474"/>
        <dbReference type="ChEBI" id="CHEBI:58173"/>
        <dbReference type="ChEBI" id="CHEBI:456216"/>
        <dbReference type="EC" id="6.3.2.2"/>
    </reaction>
</comment>
<dbReference type="HAMAP" id="MF_02034">
    <property type="entry name" value="EgtA"/>
    <property type="match status" value="1"/>
</dbReference>
<dbReference type="InterPro" id="IPR006336">
    <property type="entry name" value="GCS2"/>
</dbReference>
<keyword evidence="9" id="KW-1185">Reference proteome</keyword>
<dbReference type="GO" id="GO:0006750">
    <property type="term" value="P:glutathione biosynthetic process"/>
    <property type="evidence" value="ECO:0007669"/>
    <property type="project" value="UniProtKB-UniRule"/>
</dbReference>
<organism evidence="8 9">
    <name type="scientific">Kitasatospora kifunensis</name>
    <name type="common">Streptomyces kifunensis</name>
    <dbReference type="NCBI Taxonomy" id="58351"/>
    <lineage>
        <taxon>Bacteria</taxon>
        <taxon>Bacillati</taxon>
        <taxon>Actinomycetota</taxon>
        <taxon>Actinomycetes</taxon>
        <taxon>Kitasatosporales</taxon>
        <taxon>Streptomycetaceae</taxon>
        <taxon>Kitasatospora</taxon>
    </lineage>
</organism>
<evidence type="ECO:0000256" key="6">
    <source>
        <dbReference type="PIRNR" id="PIRNR017901"/>
    </source>
</evidence>
<comment type="pathway">
    <text evidence="5">Amino-acid biosynthesis; ergothioneine biosynthesis.</text>
</comment>
<evidence type="ECO:0000256" key="1">
    <source>
        <dbReference type="ARBA" id="ARBA00022598"/>
    </source>
</evidence>
<feature type="compositionally biased region" description="Polar residues" evidence="7">
    <location>
        <begin position="1"/>
        <end position="13"/>
    </location>
</feature>
<reference evidence="8 9" key="1">
    <citation type="submission" date="2020-08" db="EMBL/GenBank/DDBJ databases">
        <title>Sequencing the genomes of 1000 actinobacteria strains.</title>
        <authorList>
            <person name="Klenk H.-P."/>
        </authorList>
    </citation>
    <scope>NUCLEOTIDE SEQUENCE [LARGE SCALE GENOMIC DNA]</scope>
    <source>
        <strain evidence="8 9">DSM 41654</strain>
    </source>
</reference>
<dbReference type="Gene3D" id="3.30.590.20">
    <property type="match status" value="1"/>
</dbReference>
<evidence type="ECO:0000313" key="9">
    <source>
        <dbReference type="Proteomes" id="UP000540506"/>
    </source>
</evidence>
<dbReference type="InterPro" id="IPR014746">
    <property type="entry name" value="Gln_synth/guanido_kin_cat_dom"/>
</dbReference>
<dbReference type="PANTHER" id="PTHR34378:SF1">
    <property type="entry name" value="GLUTAMATE--CYSTEINE LIGASE, CHLOROPLASTIC"/>
    <property type="match status" value="1"/>
</dbReference>
<dbReference type="GO" id="GO:0005524">
    <property type="term" value="F:ATP binding"/>
    <property type="evidence" value="ECO:0007669"/>
    <property type="project" value="UniProtKB-UniRule"/>
</dbReference>
<dbReference type="GO" id="GO:0052699">
    <property type="term" value="P:ergothioneine biosynthetic process"/>
    <property type="evidence" value="ECO:0007669"/>
    <property type="project" value="UniProtKB-UniRule"/>
</dbReference>
<dbReference type="EC" id="6.3.2.2" evidence="5"/>
<dbReference type="Pfam" id="PF04107">
    <property type="entry name" value="GCS2"/>
    <property type="match status" value="2"/>
</dbReference>
<dbReference type="PIRSF" id="PIRSF017901">
    <property type="entry name" value="GCL"/>
    <property type="match status" value="1"/>
</dbReference>
<dbReference type="SUPFAM" id="SSF55931">
    <property type="entry name" value="Glutamine synthetase/guanido kinase"/>
    <property type="match status" value="1"/>
</dbReference>
<feature type="compositionally biased region" description="Basic and acidic residues" evidence="7">
    <location>
        <begin position="463"/>
        <end position="490"/>
    </location>
</feature>
<dbReference type="NCBIfam" id="TIGR03444">
    <property type="entry name" value="EgtA_Cys_ligase"/>
    <property type="match status" value="1"/>
</dbReference>
<evidence type="ECO:0000256" key="4">
    <source>
        <dbReference type="ARBA" id="ARBA00048819"/>
    </source>
</evidence>
<feature type="region of interest" description="Disordered" evidence="7">
    <location>
        <begin position="451"/>
        <end position="497"/>
    </location>
</feature>
<comment type="caution">
    <text evidence="8">The sequence shown here is derived from an EMBL/GenBank/DDBJ whole genome shotgun (WGS) entry which is preliminary data.</text>
</comment>
<dbReference type="PANTHER" id="PTHR34378">
    <property type="entry name" value="GLUTAMATE--CYSTEINE LIGASE, CHLOROPLASTIC"/>
    <property type="match status" value="1"/>
</dbReference>
<sequence length="497" mass="52981">MNLVRPSSPSLDTEPQAPPTVTPLTESSAEAYVASTCFKIGPPGQLGVELEWFVHDSCRPHAAPDPARVSAALEALHLPPDHPFLPHGSRLTQEPGGQVELSSPAAADLTDCVETTRLDLAALRAAFATQGLDLVGYGIEPHPKERRVTLRQPRYLAMEEFFGRTGPWGKIMMCATASTQVCLDAGTDTHGLDGFRARWRLAHLLGPVLVAAFANSPLLDGRPTGYRSTRQAVWARMDPSRTLAPTGLNGSGTGGGGTGGSGTGGHGADGDPRAAWARYVLDAAVLCVRRPEGRPWNAPVGLTFRGWLARPEAERPSLADLDYHLSTLFPPVRPRGYLELRMIDAQPGDGWVVPAALTAALFADSRAADAALAALEPLAAGAASTSAEPGPRGPAWTRAATRGMDDPVLRQAALDCFAVADGVLADRRDDRQLRSAVAQFADRYTARGRCPADDLLEGVAAQRGERPEEPTQSEKSEKPEKPEKPERSKESEEDAPC</sequence>
<dbReference type="InterPro" id="IPR017809">
    <property type="entry name" value="EgtA_Actinobacteria"/>
</dbReference>
<dbReference type="Proteomes" id="UP000540506">
    <property type="component" value="Unassembled WGS sequence"/>
</dbReference>
<comment type="similarity">
    <text evidence="5 6">Belongs to the glutamate--cysteine ligase type 2 family. EgtA subfamily.</text>
</comment>
<evidence type="ECO:0000256" key="2">
    <source>
        <dbReference type="ARBA" id="ARBA00022741"/>
    </source>
</evidence>
<keyword evidence="1 5" id="KW-0436">Ligase</keyword>
<evidence type="ECO:0000256" key="3">
    <source>
        <dbReference type="ARBA" id="ARBA00022840"/>
    </source>
</evidence>
<evidence type="ECO:0000313" key="8">
    <source>
        <dbReference type="EMBL" id="MBB4926497.1"/>
    </source>
</evidence>
<feature type="region of interest" description="Disordered" evidence="7">
    <location>
        <begin position="1"/>
        <end position="24"/>
    </location>
</feature>
<feature type="compositionally biased region" description="Gly residues" evidence="7">
    <location>
        <begin position="249"/>
        <end position="267"/>
    </location>
</feature>
<keyword evidence="2 5" id="KW-0547">Nucleotide-binding</keyword>
<gene>
    <name evidence="5" type="primary">egtA</name>
    <name evidence="8" type="ORF">FHR34_005490</name>
</gene>
<dbReference type="EMBL" id="JACHJV010000001">
    <property type="protein sequence ID" value="MBB4926497.1"/>
    <property type="molecule type" value="Genomic_DNA"/>
</dbReference>
<comment type="function">
    <text evidence="5">Catalyzes the synthesis of gamma-glutamylcysteine (gamma-GC). This compound is used as substrate for the biosynthesis of the low-molecular thiol compound ergothioneine.</text>
</comment>
<dbReference type="AlphaFoldDB" id="A0A7W7R6V7"/>